<protein>
    <submittedName>
        <fullName evidence="2">Uncharacterized protein</fullName>
    </submittedName>
</protein>
<proteinExistence type="predicted"/>
<sequence precursor="true">MIATARRHVNRLVRSPALGVAVLAPIVLVAGAGSTPGTEVSDTAVTPRTGTGPGLTPA</sequence>
<dbReference type="EMBL" id="CTEF01000003">
    <property type="protein sequence ID" value="CQD18140.1"/>
    <property type="molecule type" value="Genomic_DNA"/>
</dbReference>
<dbReference type="AlphaFoldDB" id="A0A0U1DKC0"/>
<organism evidence="2 3">
    <name type="scientific">Mycolicibacterium conceptionense</name>
    <dbReference type="NCBI Taxonomy" id="451644"/>
    <lineage>
        <taxon>Bacteria</taxon>
        <taxon>Bacillati</taxon>
        <taxon>Actinomycetota</taxon>
        <taxon>Actinomycetes</taxon>
        <taxon>Mycobacteriales</taxon>
        <taxon>Mycobacteriaceae</taxon>
        <taxon>Mycolicibacterium</taxon>
    </lineage>
</organism>
<gene>
    <name evidence="2" type="ORF">BN970_03971</name>
</gene>
<evidence type="ECO:0000256" key="1">
    <source>
        <dbReference type="SAM" id="MobiDB-lite"/>
    </source>
</evidence>
<dbReference type="Proteomes" id="UP000182227">
    <property type="component" value="Unassembled WGS sequence"/>
</dbReference>
<name>A0A0U1DKC0_9MYCO</name>
<evidence type="ECO:0000313" key="2">
    <source>
        <dbReference type="EMBL" id="CQD18140.1"/>
    </source>
</evidence>
<reference evidence="2 3" key="1">
    <citation type="submission" date="2015-03" db="EMBL/GenBank/DDBJ databases">
        <authorList>
            <person name="Murphy D."/>
        </authorList>
    </citation>
    <scope>NUCLEOTIDE SEQUENCE [LARGE SCALE GENOMIC DNA]</scope>
    <source>
        <strain evidence="2 3">D16</strain>
    </source>
</reference>
<feature type="compositionally biased region" description="Low complexity" evidence="1">
    <location>
        <begin position="46"/>
        <end position="58"/>
    </location>
</feature>
<evidence type="ECO:0000313" key="3">
    <source>
        <dbReference type="Proteomes" id="UP000182227"/>
    </source>
</evidence>
<feature type="region of interest" description="Disordered" evidence="1">
    <location>
        <begin position="32"/>
        <end position="58"/>
    </location>
</feature>
<feature type="compositionally biased region" description="Polar residues" evidence="1">
    <location>
        <begin position="35"/>
        <end position="44"/>
    </location>
</feature>
<accession>A0A0U1DKC0</accession>